<evidence type="ECO:0000313" key="5">
    <source>
        <dbReference type="EMBL" id="TQD82375.1"/>
    </source>
</evidence>
<feature type="compositionally biased region" description="Basic and acidic residues" evidence="4">
    <location>
        <begin position="70"/>
        <end position="94"/>
    </location>
</feature>
<keyword evidence="2" id="KW-0677">Repeat</keyword>
<evidence type="ECO:0000256" key="2">
    <source>
        <dbReference type="ARBA" id="ARBA00022737"/>
    </source>
</evidence>
<evidence type="ECO:0000313" key="6">
    <source>
        <dbReference type="Proteomes" id="UP000315295"/>
    </source>
</evidence>
<name>A0A540L7B4_MALBA</name>
<dbReference type="STRING" id="106549.A0A540L7B4"/>
<keyword evidence="6" id="KW-1185">Reference proteome</keyword>
<dbReference type="EMBL" id="VIEB01000724">
    <property type="protein sequence ID" value="TQD82375.1"/>
    <property type="molecule type" value="Genomic_DNA"/>
</dbReference>
<feature type="region of interest" description="Disordered" evidence="4">
    <location>
        <begin position="70"/>
        <end position="108"/>
    </location>
</feature>
<organism evidence="5 6">
    <name type="scientific">Malus baccata</name>
    <name type="common">Siberian crab apple</name>
    <name type="synonym">Pyrus baccata</name>
    <dbReference type="NCBI Taxonomy" id="106549"/>
    <lineage>
        <taxon>Eukaryota</taxon>
        <taxon>Viridiplantae</taxon>
        <taxon>Streptophyta</taxon>
        <taxon>Embryophyta</taxon>
        <taxon>Tracheophyta</taxon>
        <taxon>Spermatophyta</taxon>
        <taxon>Magnoliopsida</taxon>
        <taxon>eudicotyledons</taxon>
        <taxon>Gunneridae</taxon>
        <taxon>Pentapetalae</taxon>
        <taxon>rosids</taxon>
        <taxon>fabids</taxon>
        <taxon>Rosales</taxon>
        <taxon>Rosaceae</taxon>
        <taxon>Amygdaloideae</taxon>
        <taxon>Maleae</taxon>
        <taxon>Malus</taxon>
    </lineage>
</organism>
<accession>A0A540L7B4</accession>
<dbReference type="AlphaFoldDB" id="A0A540L7B4"/>
<dbReference type="Proteomes" id="UP000315295">
    <property type="component" value="Unassembled WGS sequence"/>
</dbReference>
<evidence type="ECO:0000256" key="3">
    <source>
        <dbReference type="PROSITE-ProRule" id="PRU00221"/>
    </source>
</evidence>
<sequence>MVAADALLPTSQPNFGAISENDPVMPKVEITQKIRVFGEVNRARWMPQKSTIVGAKTSGADVYVLDCSKQEGKKHQDEACDPDLRLRGHDKEGVGEEQAEGDGDDGPPELLFAHGGHKAKISDFSWNKNEPWVVSSVAEDNTLEVWQIADSIFGDDDVVQVQPSNV</sequence>
<dbReference type="InterPro" id="IPR001680">
    <property type="entry name" value="WD40_rpt"/>
</dbReference>
<dbReference type="InterPro" id="IPR015943">
    <property type="entry name" value="WD40/YVTN_repeat-like_dom_sf"/>
</dbReference>
<evidence type="ECO:0000256" key="1">
    <source>
        <dbReference type="ARBA" id="ARBA00022574"/>
    </source>
</evidence>
<dbReference type="SUPFAM" id="SSF101908">
    <property type="entry name" value="Putative isomerase YbhE"/>
    <property type="match status" value="1"/>
</dbReference>
<protein>
    <recommendedName>
        <fullName evidence="7">Histone-binding protein RBBP4 N-terminal domain-containing protein</fullName>
    </recommendedName>
</protein>
<dbReference type="Gene3D" id="2.130.10.10">
    <property type="entry name" value="YVTN repeat-like/Quinoprotein amine dehydrogenase"/>
    <property type="match status" value="2"/>
</dbReference>
<feature type="repeat" description="WD" evidence="3">
    <location>
        <begin position="114"/>
        <end position="148"/>
    </location>
</feature>
<keyword evidence="1 3" id="KW-0853">WD repeat</keyword>
<feature type="compositionally biased region" description="Acidic residues" evidence="4">
    <location>
        <begin position="95"/>
        <end position="107"/>
    </location>
</feature>
<dbReference type="PROSITE" id="PS50082">
    <property type="entry name" value="WD_REPEATS_2"/>
    <property type="match status" value="1"/>
</dbReference>
<proteinExistence type="predicted"/>
<evidence type="ECO:0000256" key="4">
    <source>
        <dbReference type="SAM" id="MobiDB-lite"/>
    </source>
</evidence>
<evidence type="ECO:0008006" key="7">
    <source>
        <dbReference type="Google" id="ProtNLM"/>
    </source>
</evidence>
<reference evidence="5 6" key="1">
    <citation type="journal article" date="2019" name="G3 (Bethesda)">
        <title>Sequencing of a Wild Apple (Malus baccata) Genome Unravels the Differences Between Cultivated and Wild Apple Species Regarding Disease Resistance and Cold Tolerance.</title>
        <authorList>
            <person name="Chen X."/>
        </authorList>
    </citation>
    <scope>NUCLEOTIDE SEQUENCE [LARGE SCALE GENOMIC DNA]</scope>
    <source>
        <strain evidence="6">cv. Shandingzi</strain>
        <tissue evidence="5">Leaves</tissue>
    </source>
</reference>
<dbReference type="PANTHER" id="PTHR22850">
    <property type="entry name" value="WD40 REPEAT FAMILY"/>
    <property type="match status" value="1"/>
</dbReference>
<dbReference type="InterPro" id="IPR050459">
    <property type="entry name" value="WD_repeat_RBAP46/RBAP48/MSI1"/>
</dbReference>
<comment type="caution">
    <text evidence="5">The sequence shown here is derived from an EMBL/GenBank/DDBJ whole genome shotgun (WGS) entry which is preliminary data.</text>
</comment>
<gene>
    <name evidence="5" type="ORF">C1H46_032067</name>
</gene>